<dbReference type="PANTHER" id="PTHR14248">
    <property type="entry name" value="CYCLIN Y, ISOFORM A"/>
    <property type="match status" value="1"/>
</dbReference>
<comment type="caution">
    <text evidence="8">The sequence shown here is derived from an EMBL/GenBank/DDBJ whole genome shotgun (WGS) entry which is preliminary data.</text>
</comment>
<dbReference type="Pfam" id="PF16746">
    <property type="entry name" value="BAR_3"/>
    <property type="match status" value="1"/>
</dbReference>
<feature type="region of interest" description="Disordered" evidence="5">
    <location>
        <begin position="1477"/>
        <end position="1507"/>
    </location>
</feature>
<evidence type="ECO:0000256" key="2">
    <source>
        <dbReference type="ARBA" id="ARBA00022692"/>
    </source>
</evidence>
<sequence length="1546" mass="168036">MAQPSNVPGSPIPKALAAPTASSGTTGAAVPSTPHTPLTHQPANASAAPIETTTPRSSTAVSLHEAALDSPSFRASAVLFSEQVDGIERWLESYTKSTSKLMHDFTGLEDTINNYLARIVPPPGVVDGVIDADHTLLALKRVSDGSRDWWAQVSHALRRFDSVHTEPIRNFLHGELRAFKETRRSLELAQKTYDTTLARYVSQSKTKEPSSLREDAFALFEARRAYLKVSMDFYLIAPQLRTGLDKLLTRVSAEFWRDMKRTRDTAGSSASWGEEMDRIRGWAKDVELSEAPLKRELQLLRREISETTLAAIRPSRELEDYSASTVPFLGSRGPPPGGMASSLASGAVISEKQGWLFLRTVTGKPARVNWVHRWFYCRDGIFGYLVQGPQGVLQGDDIGVLLCSAKPAVQEDRRFCFEVKTKSQNLMLQAETQGQLTEWLEVFEVAKRKAFEASVARDNSMIPFGGIDPAFSITPPCLAEFSATSLDSTHPSSADDTGGNGTGSGGGGSGGGGGGGTGSNSGPGLSLSQSGTLPVPGGGPDVSLIGRSSVDVAAMPPRRSITALGQELRREEGESGREHATRIIQKFDLHRKANVVSGSGETLSKDSSGLGSSNGGTSAAILGQQPPGIASLISASHNLLPGYPSGASQLSPQKRMPDGRRTAFGEPHHKLLAPTTFTKPPLVTFLSRVAVNASTERVLCRPNHFGSLSSGILANYWGSQQWGNSFASKGQRFTQELAGFDTSEVAIVNTPASPTMGTPASAHRKTVSVDTAKLVDTRGGANQPAPITFPPDYPPELRAQHAQFRLLFPAVPLAETLVLVFNAAWSSASEAGTANQGLVGSGRIYVTPDNMYFYSQSMGLVVAYAVSLDIITEVTAAPGKDCDYIFLHLSQDMNETGFTRITIKTFLEDMELLQARLNLLIDDLQAAEPMGVSDILATLQNIASEQEQGRKSPSLASWDQLSLASPVDEHGSPAYLARHASGGGHRPFSAHSNQGGHVLHAEHTGRRITGTGSRGLLGHNGVTRPLGKLQLPAHPVVYEPDDMQKKVAERHFEISAKACFHVLFGDKSFIFSKLYLDRQAREIEQGPWTVGEHGKRKRYFTFKVEAVDMLGRKKEETVTDQQTIDIFSDHVTYVVQHTKTAWHLPHSAVFKKVTKIVITHVAKSSCKLAVYVKVDWSKAPAFSKSLVERQALDDASRDAEELAELATDQVHKLGAHSRTKRAIQVYGNIGQQTKAVQFTPANKDGSGKGDKQAGILKPRTLTDMLLETVRSFMESVVTSLVMWIFAGCRSVFRAATAHRLLLAFLVLSMATNLLFSSRETAAWWAERHATSYMRKLGVGPDVVMSKAIHLVDLEAAAAAQRQSYGSFPSDDEPLKDDGGETGDDLCYRAFLAVANASSLDAPYQQADSVLSSPANQATARRLRRTRQRLGAFRHDLVVAMRVVNSVEREMVQLEWENWLAGETLRCEQAAAMLADRTLQSKSKSKKLHGGERGAPPEAEGKGDGSQHEAGNLARLAWLVRWQQDYCGSCRTDLEELESQEWRQSMI</sequence>
<dbReference type="Gene3D" id="2.30.29.30">
    <property type="entry name" value="Pleckstrin-homology domain (PH domain)/Phosphotyrosine-binding domain (PTB)"/>
    <property type="match status" value="1"/>
</dbReference>
<dbReference type="CDD" id="cd07609">
    <property type="entry name" value="BAR_SIP3_fungi"/>
    <property type="match status" value="1"/>
</dbReference>
<evidence type="ECO:0000256" key="4">
    <source>
        <dbReference type="ARBA" id="ARBA00023136"/>
    </source>
</evidence>
<dbReference type="InterPro" id="IPR042067">
    <property type="entry name" value="Sip3_PH"/>
</dbReference>
<dbReference type="PROSITE" id="PS51778">
    <property type="entry name" value="VAST"/>
    <property type="match status" value="1"/>
</dbReference>
<dbReference type="InterPro" id="IPR001849">
    <property type="entry name" value="PH_domain"/>
</dbReference>
<gene>
    <name evidence="8" type="primary">SIP3</name>
    <name evidence="8" type="ORF">SEPCBS119000_001472</name>
</gene>
<keyword evidence="4" id="KW-0472">Membrane</keyword>
<feature type="domain" description="VASt" evidence="7">
    <location>
        <begin position="1043"/>
        <end position="1214"/>
    </location>
</feature>
<evidence type="ECO:0000313" key="9">
    <source>
        <dbReference type="Proteomes" id="UP001642502"/>
    </source>
</evidence>
<feature type="compositionally biased region" description="Low complexity" evidence="5">
    <location>
        <begin position="15"/>
        <end position="33"/>
    </location>
</feature>
<dbReference type="Gene3D" id="1.20.1270.60">
    <property type="entry name" value="Arfaptin homology (AH) domain/BAR domain"/>
    <property type="match status" value="1"/>
</dbReference>
<dbReference type="InterPro" id="IPR004148">
    <property type="entry name" value="BAR_dom"/>
</dbReference>
<feature type="domain" description="PH" evidence="6">
    <location>
        <begin position="349"/>
        <end position="448"/>
    </location>
</feature>
<reference evidence="8 9" key="1">
    <citation type="submission" date="2024-01" db="EMBL/GenBank/DDBJ databases">
        <authorList>
            <person name="Allen C."/>
            <person name="Tagirdzhanova G."/>
        </authorList>
    </citation>
    <scope>NUCLEOTIDE SEQUENCE [LARGE SCALE GENOMIC DNA]</scope>
    <source>
        <strain evidence="8 9">CBS 119000</strain>
    </source>
</reference>
<dbReference type="SMART" id="SM00233">
    <property type="entry name" value="PH"/>
    <property type="match status" value="1"/>
</dbReference>
<feature type="region of interest" description="Disordered" evidence="5">
    <location>
        <begin position="1"/>
        <end position="59"/>
    </location>
</feature>
<dbReference type="CDD" id="cd13280">
    <property type="entry name" value="PH_SIP3"/>
    <property type="match status" value="1"/>
</dbReference>
<keyword evidence="3" id="KW-1133">Transmembrane helix</keyword>
<dbReference type="InterPro" id="IPR011993">
    <property type="entry name" value="PH-like_dom_sf"/>
</dbReference>
<feature type="compositionally biased region" description="Polar residues" evidence="5">
    <location>
        <begin position="484"/>
        <end position="495"/>
    </location>
</feature>
<dbReference type="SUPFAM" id="SSF50729">
    <property type="entry name" value="PH domain-like"/>
    <property type="match status" value="1"/>
</dbReference>
<evidence type="ECO:0000313" key="8">
    <source>
        <dbReference type="EMBL" id="CAK7265360.1"/>
    </source>
</evidence>
<name>A0ABP0DDX0_9PEZI</name>
<comment type="subcellular location">
    <subcellularLocation>
        <location evidence="1">Membrane</location>
    </subcellularLocation>
</comment>
<dbReference type="SUPFAM" id="SSF103657">
    <property type="entry name" value="BAR/IMD domain-like"/>
    <property type="match status" value="1"/>
</dbReference>
<evidence type="ECO:0000256" key="3">
    <source>
        <dbReference type="ARBA" id="ARBA00022989"/>
    </source>
</evidence>
<accession>A0ABP0DDX0</accession>
<feature type="compositionally biased region" description="Low complexity" evidence="5">
    <location>
        <begin position="605"/>
        <end position="618"/>
    </location>
</feature>
<dbReference type="PROSITE" id="PS50003">
    <property type="entry name" value="PH_DOMAIN"/>
    <property type="match status" value="1"/>
</dbReference>
<dbReference type="Pfam" id="PF00169">
    <property type="entry name" value="PH"/>
    <property type="match status" value="1"/>
</dbReference>
<dbReference type="Proteomes" id="UP001642502">
    <property type="component" value="Unassembled WGS sequence"/>
</dbReference>
<keyword evidence="9" id="KW-1185">Reference proteome</keyword>
<feature type="compositionally biased region" description="Polar residues" evidence="5">
    <location>
        <begin position="35"/>
        <end position="44"/>
    </location>
</feature>
<dbReference type="Pfam" id="PF16016">
    <property type="entry name" value="VASt"/>
    <property type="match status" value="1"/>
</dbReference>
<feature type="compositionally biased region" description="Gly residues" evidence="5">
    <location>
        <begin position="498"/>
        <end position="521"/>
    </location>
</feature>
<dbReference type="EMBL" id="CAWUON010000011">
    <property type="protein sequence ID" value="CAK7265360.1"/>
    <property type="molecule type" value="Genomic_DNA"/>
</dbReference>
<protein>
    <submittedName>
        <fullName evidence="8">SNF1-interacting protein</fullName>
    </submittedName>
</protein>
<feature type="region of interest" description="Disordered" evidence="5">
    <location>
        <begin position="598"/>
        <end position="618"/>
    </location>
</feature>
<organism evidence="8 9">
    <name type="scientific">Sporothrix epigloea</name>
    <dbReference type="NCBI Taxonomy" id="1892477"/>
    <lineage>
        <taxon>Eukaryota</taxon>
        <taxon>Fungi</taxon>
        <taxon>Dikarya</taxon>
        <taxon>Ascomycota</taxon>
        <taxon>Pezizomycotina</taxon>
        <taxon>Sordariomycetes</taxon>
        <taxon>Sordariomycetidae</taxon>
        <taxon>Ophiostomatales</taxon>
        <taxon>Ophiostomataceae</taxon>
        <taxon>Sporothrix</taxon>
    </lineage>
</organism>
<evidence type="ECO:0000259" key="7">
    <source>
        <dbReference type="PROSITE" id="PS51778"/>
    </source>
</evidence>
<evidence type="ECO:0000259" key="6">
    <source>
        <dbReference type="PROSITE" id="PS50003"/>
    </source>
</evidence>
<dbReference type="InterPro" id="IPR031968">
    <property type="entry name" value="VASt"/>
</dbReference>
<dbReference type="InterPro" id="IPR039463">
    <property type="entry name" value="Sip3/Lam1_BAR"/>
</dbReference>
<evidence type="ECO:0000256" key="5">
    <source>
        <dbReference type="SAM" id="MobiDB-lite"/>
    </source>
</evidence>
<feature type="compositionally biased region" description="Low complexity" evidence="5">
    <location>
        <begin position="522"/>
        <end position="532"/>
    </location>
</feature>
<feature type="region of interest" description="Disordered" evidence="5">
    <location>
        <begin position="484"/>
        <end position="544"/>
    </location>
</feature>
<keyword evidence="2" id="KW-0812">Transmembrane</keyword>
<evidence type="ECO:0000256" key="1">
    <source>
        <dbReference type="ARBA" id="ARBA00004370"/>
    </source>
</evidence>
<dbReference type="InterPro" id="IPR027267">
    <property type="entry name" value="AH/BAR_dom_sf"/>
</dbReference>
<proteinExistence type="predicted"/>